<gene>
    <name evidence="1" type="ORF">METZ01_LOCUS468930</name>
</gene>
<proteinExistence type="predicted"/>
<reference evidence="1" key="1">
    <citation type="submission" date="2018-05" db="EMBL/GenBank/DDBJ databases">
        <authorList>
            <person name="Lanie J.A."/>
            <person name="Ng W.-L."/>
            <person name="Kazmierczak K.M."/>
            <person name="Andrzejewski T.M."/>
            <person name="Davidsen T.M."/>
            <person name="Wayne K.J."/>
            <person name="Tettelin H."/>
            <person name="Glass J.I."/>
            <person name="Rusch D."/>
            <person name="Podicherti R."/>
            <person name="Tsui H.-C.T."/>
            <person name="Winkler M.E."/>
        </authorList>
    </citation>
    <scope>NUCLEOTIDE SEQUENCE</scope>
</reference>
<accession>A0A383B7A2</accession>
<evidence type="ECO:0000313" key="1">
    <source>
        <dbReference type="EMBL" id="SVE16076.1"/>
    </source>
</evidence>
<dbReference type="EMBL" id="UINC01198217">
    <property type="protein sequence ID" value="SVE16076.1"/>
    <property type="molecule type" value="Genomic_DNA"/>
</dbReference>
<sequence>MQLNQQYQKFMRGGYPQWDELTKFERRHVNRLKEVFISRLGKWGDPASDKSVIPFMTEYGRCLGYTHQWQGSQHQDLQPSCMASVDDPLEYGRANDMGWRTFRTKLESDPLLPNEIICPYPKVQCVDCGMCDGKDSKFKKNIAVNAHGVRYKVNRYKGYRTQLELPVV</sequence>
<dbReference type="AlphaFoldDB" id="A0A383B7A2"/>
<name>A0A383B7A2_9ZZZZ</name>
<organism evidence="1">
    <name type="scientific">marine metagenome</name>
    <dbReference type="NCBI Taxonomy" id="408172"/>
    <lineage>
        <taxon>unclassified sequences</taxon>
        <taxon>metagenomes</taxon>
        <taxon>ecological metagenomes</taxon>
    </lineage>
</organism>
<protein>
    <submittedName>
        <fullName evidence="1">Uncharacterized protein</fullName>
    </submittedName>
</protein>